<evidence type="ECO:0000259" key="7">
    <source>
        <dbReference type="Pfam" id="PF00441"/>
    </source>
</evidence>
<keyword evidence="11" id="KW-1185">Reference proteome</keyword>
<dbReference type="OrthoDB" id="9780544at2"/>
<dbReference type="Gene3D" id="2.40.110.10">
    <property type="entry name" value="Butyryl-CoA Dehydrogenase, subunit A, domain 2"/>
    <property type="match status" value="1"/>
</dbReference>
<protein>
    <submittedName>
        <fullName evidence="10">Acyl-CoA dehydrogenase</fullName>
    </submittedName>
</protein>
<dbReference type="InterPro" id="IPR036250">
    <property type="entry name" value="AcylCo_DH-like_C"/>
</dbReference>
<evidence type="ECO:0000256" key="2">
    <source>
        <dbReference type="ARBA" id="ARBA00009347"/>
    </source>
</evidence>
<evidence type="ECO:0000313" key="11">
    <source>
        <dbReference type="Proteomes" id="UP000286100"/>
    </source>
</evidence>
<comment type="cofactor">
    <cofactor evidence="1 6">
        <name>FAD</name>
        <dbReference type="ChEBI" id="CHEBI:57692"/>
    </cofactor>
</comment>
<organism evidence="10 11">
    <name type="scientific">Sphingomonas cavernae</name>
    <dbReference type="NCBI Taxonomy" id="2320861"/>
    <lineage>
        <taxon>Bacteria</taxon>
        <taxon>Pseudomonadati</taxon>
        <taxon>Pseudomonadota</taxon>
        <taxon>Alphaproteobacteria</taxon>
        <taxon>Sphingomonadales</taxon>
        <taxon>Sphingomonadaceae</taxon>
        <taxon>Sphingomonas</taxon>
    </lineage>
</organism>
<dbReference type="Pfam" id="PF02770">
    <property type="entry name" value="Acyl-CoA_dh_M"/>
    <property type="match status" value="1"/>
</dbReference>
<comment type="caution">
    <text evidence="10">The sequence shown here is derived from an EMBL/GenBank/DDBJ whole genome shotgun (WGS) entry which is preliminary data.</text>
</comment>
<evidence type="ECO:0000256" key="6">
    <source>
        <dbReference type="RuleBase" id="RU362125"/>
    </source>
</evidence>
<gene>
    <name evidence="10" type="ORF">D3876_14100</name>
</gene>
<keyword evidence="5 6" id="KW-0560">Oxidoreductase</keyword>
<dbReference type="InterPro" id="IPR052161">
    <property type="entry name" value="Mycobact_Acyl-CoA_DH"/>
</dbReference>
<dbReference type="SUPFAM" id="SSF56645">
    <property type="entry name" value="Acyl-CoA dehydrogenase NM domain-like"/>
    <property type="match status" value="1"/>
</dbReference>
<dbReference type="InterPro" id="IPR009100">
    <property type="entry name" value="AcylCoA_DH/oxidase_NM_dom_sf"/>
</dbReference>
<dbReference type="GO" id="GO:0005886">
    <property type="term" value="C:plasma membrane"/>
    <property type="evidence" value="ECO:0007669"/>
    <property type="project" value="TreeGrafter"/>
</dbReference>
<evidence type="ECO:0000256" key="3">
    <source>
        <dbReference type="ARBA" id="ARBA00022630"/>
    </source>
</evidence>
<dbReference type="InterPro" id="IPR046373">
    <property type="entry name" value="Acyl-CoA_Oxase/DH_mid-dom_sf"/>
</dbReference>
<comment type="similarity">
    <text evidence="2 6">Belongs to the acyl-CoA dehydrogenase family.</text>
</comment>
<dbReference type="FunFam" id="2.40.110.10:FF:000011">
    <property type="entry name" value="Acyl-CoA dehydrogenase FadE34"/>
    <property type="match status" value="1"/>
</dbReference>
<dbReference type="InterPro" id="IPR037069">
    <property type="entry name" value="AcylCoA_DH/ox_N_sf"/>
</dbReference>
<dbReference type="EMBL" id="QYUM01000003">
    <property type="protein sequence ID" value="RJF91605.1"/>
    <property type="molecule type" value="Genomic_DNA"/>
</dbReference>
<keyword evidence="3 6" id="KW-0285">Flavoprotein</keyword>
<accession>A0A418WNM4</accession>
<dbReference type="Pfam" id="PF02771">
    <property type="entry name" value="Acyl-CoA_dh_N"/>
    <property type="match status" value="1"/>
</dbReference>
<dbReference type="Gene3D" id="1.10.540.10">
    <property type="entry name" value="Acyl-CoA dehydrogenase/oxidase, N-terminal domain"/>
    <property type="match status" value="1"/>
</dbReference>
<evidence type="ECO:0000313" key="10">
    <source>
        <dbReference type="EMBL" id="RJF91605.1"/>
    </source>
</evidence>
<evidence type="ECO:0000256" key="5">
    <source>
        <dbReference type="ARBA" id="ARBA00023002"/>
    </source>
</evidence>
<feature type="domain" description="Acyl-CoA dehydrogenase/oxidase C-terminal" evidence="7">
    <location>
        <begin position="232"/>
        <end position="386"/>
    </location>
</feature>
<evidence type="ECO:0000259" key="9">
    <source>
        <dbReference type="Pfam" id="PF02771"/>
    </source>
</evidence>
<name>A0A418WNM4_9SPHN</name>
<dbReference type="InterPro" id="IPR006091">
    <property type="entry name" value="Acyl-CoA_Oxase/DH_mid-dom"/>
</dbReference>
<dbReference type="PANTHER" id="PTHR43292">
    <property type="entry name" value="ACYL-COA DEHYDROGENASE"/>
    <property type="match status" value="1"/>
</dbReference>
<dbReference type="RefSeq" id="WP_119763903.1">
    <property type="nucleotide sequence ID" value="NZ_QYUM01000003.1"/>
</dbReference>
<dbReference type="GO" id="GO:0050660">
    <property type="term" value="F:flavin adenine dinucleotide binding"/>
    <property type="evidence" value="ECO:0007669"/>
    <property type="project" value="InterPro"/>
</dbReference>
<dbReference type="Pfam" id="PF00441">
    <property type="entry name" value="Acyl-CoA_dh_1"/>
    <property type="match status" value="1"/>
</dbReference>
<feature type="domain" description="Acyl-CoA oxidase/dehydrogenase middle" evidence="8">
    <location>
        <begin position="126"/>
        <end position="220"/>
    </location>
</feature>
<evidence type="ECO:0000256" key="4">
    <source>
        <dbReference type="ARBA" id="ARBA00022827"/>
    </source>
</evidence>
<dbReference type="Gene3D" id="1.20.140.10">
    <property type="entry name" value="Butyryl-CoA Dehydrogenase, subunit A, domain 3"/>
    <property type="match status" value="1"/>
</dbReference>
<keyword evidence="4 6" id="KW-0274">FAD</keyword>
<reference evidence="10 11" key="1">
    <citation type="submission" date="2018-09" db="EMBL/GenBank/DDBJ databases">
        <authorList>
            <person name="Zhu H."/>
        </authorList>
    </citation>
    <scope>NUCLEOTIDE SEQUENCE [LARGE SCALE GENOMIC DNA]</scope>
    <source>
        <strain evidence="10 11">K2R01-6</strain>
    </source>
</reference>
<dbReference type="GO" id="GO:0016627">
    <property type="term" value="F:oxidoreductase activity, acting on the CH-CH group of donors"/>
    <property type="evidence" value="ECO:0007669"/>
    <property type="project" value="InterPro"/>
</dbReference>
<dbReference type="Proteomes" id="UP000286100">
    <property type="component" value="Unassembled WGS sequence"/>
</dbReference>
<dbReference type="AlphaFoldDB" id="A0A418WNM4"/>
<dbReference type="SUPFAM" id="SSF47203">
    <property type="entry name" value="Acyl-CoA dehydrogenase C-terminal domain-like"/>
    <property type="match status" value="1"/>
</dbReference>
<sequence length="402" mass="44620">MEAGFLTDALERLRHDVRAWLEANAPRGWRESCTSHEAFLDMQRGWFAKLAEAGYAVPHWPAEWPGGGRSLAEQKVIYEELARADTPRLLLSFMSTYHAACTLFEWGSEAQQKQYIPRILEGEIWCQGFSEPNAGSDLAGVKTRAERQGDVYVVNGQKLWSTMGQFADKCLLLVRTSTEGAKQAGLTYLLLDLKTKGVTARPIHQIHGDEEFAELFLDNVEIPVEDRLGEEGQGWAVAQSTLSSERGLTLLELSARMRGALWRIGDLIRETGRENDVGILRDFGRLTTRVDATCALADQFLANRIAGVERVGDASLVKLSYSRTLREFTLLGLRLGGMDAQYHTPITFGGGMETGNWMADFMNSYAWTIAGGSDEVQRNIISERLLAMPREPKGWTLAGGAA</sequence>
<dbReference type="InterPro" id="IPR009075">
    <property type="entry name" value="AcylCo_DH/oxidase_C"/>
</dbReference>
<feature type="domain" description="Acyl-CoA dehydrogenase/oxidase N-terminal" evidence="9">
    <location>
        <begin position="7"/>
        <end position="123"/>
    </location>
</feature>
<proteinExistence type="inferred from homology"/>
<dbReference type="PANTHER" id="PTHR43292:SF3">
    <property type="entry name" value="ACYL-COA DEHYDROGENASE FADE29"/>
    <property type="match status" value="1"/>
</dbReference>
<evidence type="ECO:0000259" key="8">
    <source>
        <dbReference type="Pfam" id="PF02770"/>
    </source>
</evidence>
<evidence type="ECO:0000256" key="1">
    <source>
        <dbReference type="ARBA" id="ARBA00001974"/>
    </source>
</evidence>
<dbReference type="InterPro" id="IPR013786">
    <property type="entry name" value="AcylCoA_DH/ox_N"/>
</dbReference>